<sequence length="324" mass="34528">MSRGTASRVVNGSEHVSQSAKTAVLDAIARLGYVPNLAARSLVTRRADSIALVVSEPESRVFSEPFFAGLLRGVSQELAGSGLQLVLVMAWTTKEHDQIEQYVRNGHVDGVLLVSVHGDDPLPRRLVEFGAPVMMAGRPLSADSPISFVDCDNVGGAQAATNHLYAQGRRRIAAICGPPDLAASVDRLTGYRAALRNRRSVPRDLVAAGDFSLASGEHAMATLLERDPHLDAVFAASDPMAIGALRALRAAGRRVPDDVAVIGFDNSEAAAHTEPPLTSVHQPVSLMGRELVRALLEQIATGRSESTRTVRTVLPTELIIRESA</sequence>
<dbReference type="Pfam" id="PF00356">
    <property type="entry name" value="LacI"/>
    <property type="match status" value="1"/>
</dbReference>
<dbReference type="GO" id="GO:0000976">
    <property type="term" value="F:transcription cis-regulatory region binding"/>
    <property type="evidence" value="ECO:0007669"/>
    <property type="project" value="TreeGrafter"/>
</dbReference>
<evidence type="ECO:0000256" key="1">
    <source>
        <dbReference type="ARBA" id="ARBA00023015"/>
    </source>
</evidence>
<feature type="domain" description="HTH lacI-type" evidence="4">
    <location>
        <begin position="1"/>
        <end position="44"/>
    </location>
</feature>
<evidence type="ECO:0000313" key="5">
    <source>
        <dbReference type="EMBL" id="MCP2166530.1"/>
    </source>
</evidence>
<evidence type="ECO:0000256" key="2">
    <source>
        <dbReference type="ARBA" id="ARBA00023125"/>
    </source>
</evidence>
<dbReference type="PROSITE" id="PS50932">
    <property type="entry name" value="HTH_LACI_2"/>
    <property type="match status" value="1"/>
</dbReference>
<dbReference type="SMART" id="SM00354">
    <property type="entry name" value="HTH_LACI"/>
    <property type="match status" value="1"/>
</dbReference>
<reference evidence="5" key="1">
    <citation type="submission" date="2022-06" db="EMBL/GenBank/DDBJ databases">
        <title>Genomic Encyclopedia of Archaeal and Bacterial Type Strains, Phase II (KMG-II): from individual species to whole genera.</title>
        <authorList>
            <person name="Goeker M."/>
        </authorList>
    </citation>
    <scope>NUCLEOTIDE SEQUENCE</scope>
    <source>
        <strain evidence="5">DSM 43935</strain>
    </source>
</reference>
<dbReference type="CDD" id="cd06267">
    <property type="entry name" value="PBP1_LacI_sugar_binding-like"/>
    <property type="match status" value="1"/>
</dbReference>
<dbReference type="GO" id="GO:0003700">
    <property type="term" value="F:DNA-binding transcription factor activity"/>
    <property type="evidence" value="ECO:0007669"/>
    <property type="project" value="TreeGrafter"/>
</dbReference>
<dbReference type="AlphaFoldDB" id="A0AAE3GFR1"/>
<name>A0AAE3GFR1_9PSEU</name>
<dbReference type="SUPFAM" id="SSF47413">
    <property type="entry name" value="lambda repressor-like DNA-binding domains"/>
    <property type="match status" value="1"/>
</dbReference>
<dbReference type="Gene3D" id="1.10.260.40">
    <property type="entry name" value="lambda repressor-like DNA-binding domains"/>
    <property type="match status" value="1"/>
</dbReference>
<dbReference type="EMBL" id="JAMTCK010000007">
    <property type="protein sequence ID" value="MCP2166530.1"/>
    <property type="molecule type" value="Genomic_DNA"/>
</dbReference>
<dbReference type="InterPro" id="IPR010982">
    <property type="entry name" value="Lambda_DNA-bd_dom_sf"/>
</dbReference>
<comment type="caution">
    <text evidence="5">The sequence shown here is derived from an EMBL/GenBank/DDBJ whole genome shotgun (WGS) entry which is preliminary data.</text>
</comment>
<gene>
    <name evidence="5" type="ORF">LX83_003398</name>
</gene>
<keyword evidence="6" id="KW-1185">Reference proteome</keyword>
<evidence type="ECO:0000313" key="6">
    <source>
        <dbReference type="Proteomes" id="UP001206128"/>
    </source>
</evidence>
<keyword evidence="2" id="KW-0238">DNA-binding</keyword>
<keyword evidence="1" id="KW-0805">Transcription regulation</keyword>
<protein>
    <submittedName>
        <fullName evidence="5">Transcriptional regulator, LacI family</fullName>
    </submittedName>
</protein>
<dbReference type="InterPro" id="IPR000843">
    <property type="entry name" value="HTH_LacI"/>
</dbReference>
<dbReference type="CDD" id="cd01392">
    <property type="entry name" value="HTH_LacI"/>
    <property type="match status" value="1"/>
</dbReference>
<dbReference type="SUPFAM" id="SSF53822">
    <property type="entry name" value="Periplasmic binding protein-like I"/>
    <property type="match status" value="1"/>
</dbReference>
<dbReference type="PANTHER" id="PTHR30146">
    <property type="entry name" value="LACI-RELATED TRANSCRIPTIONAL REPRESSOR"/>
    <property type="match status" value="1"/>
</dbReference>
<dbReference type="Pfam" id="PF13377">
    <property type="entry name" value="Peripla_BP_3"/>
    <property type="match status" value="1"/>
</dbReference>
<dbReference type="Gene3D" id="3.40.50.2300">
    <property type="match status" value="2"/>
</dbReference>
<organism evidence="5 6">
    <name type="scientific">Goodfellowiella coeruleoviolacea</name>
    <dbReference type="NCBI Taxonomy" id="334858"/>
    <lineage>
        <taxon>Bacteria</taxon>
        <taxon>Bacillati</taxon>
        <taxon>Actinomycetota</taxon>
        <taxon>Actinomycetes</taxon>
        <taxon>Pseudonocardiales</taxon>
        <taxon>Pseudonocardiaceae</taxon>
        <taxon>Goodfellowiella</taxon>
    </lineage>
</organism>
<evidence type="ECO:0000256" key="3">
    <source>
        <dbReference type="ARBA" id="ARBA00023163"/>
    </source>
</evidence>
<dbReference type="Proteomes" id="UP001206128">
    <property type="component" value="Unassembled WGS sequence"/>
</dbReference>
<evidence type="ECO:0000259" key="4">
    <source>
        <dbReference type="PROSITE" id="PS50932"/>
    </source>
</evidence>
<dbReference type="PANTHER" id="PTHR30146:SF109">
    <property type="entry name" value="HTH-TYPE TRANSCRIPTIONAL REGULATOR GALS"/>
    <property type="match status" value="1"/>
</dbReference>
<dbReference type="InterPro" id="IPR028082">
    <property type="entry name" value="Peripla_BP_I"/>
</dbReference>
<keyword evidence="3" id="KW-0804">Transcription</keyword>
<accession>A0AAE3GFR1</accession>
<proteinExistence type="predicted"/>
<dbReference type="InterPro" id="IPR046335">
    <property type="entry name" value="LacI/GalR-like_sensor"/>
</dbReference>